<evidence type="ECO:0000256" key="1">
    <source>
        <dbReference type="SAM" id="SignalP"/>
    </source>
</evidence>
<keyword evidence="1" id="KW-0732">Signal</keyword>
<accession>A0A9Q0RXY5</accession>
<dbReference type="PANTHER" id="PTHR10151">
    <property type="entry name" value="ECTONUCLEOTIDE PYROPHOSPHATASE/PHOSPHODIESTERASE"/>
    <property type="match status" value="1"/>
</dbReference>
<organism evidence="2 3">
    <name type="scientific">Pseudolycoriella hygida</name>
    <dbReference type="NCBI Taxonomy" id="35572"/>
    <lineage>
        <taxon>Eukaryota</taxon>
        <taxon>Metazoa</taxon>
        <taxon>Ecdysozoa</taxon>
        <taxon>Arthropoda</taxon>
        <taxon>Hexapoda</taxon>
        <taxon>Insecta</taxon>
        <taxon>Pterygota</taxon>
        <taxon>Neoptera</taxon>
        <taxon>Endopterygota</taxon>
        <taxon>Diptera</taxon>
        <taxon>Nematocera</taxon>
        <taxon>Sciaroidea</taxon>
        <taxon>Sciaridae</taxon>
        <taxon>Pseudolycoriella</taxon>
    </lineage>
</organism>
<evidence type="ECO:0000313" key="3">
    <source>
        <dbReference type="Proteomes" id="UP001151699"/>
    </source>
</evidence>
<dbReference type="PANTHER" id="PTHR10151:SF120">
    <property type="entry name" value="BIS(5'-ADENOSYL)-TRIPHOSPHATASE"/>
    <property type="match status" value="1"/>
</dbReference>
<keyword evidence="3" id="KW-1185">Reference proteome</keyword>
<protein>
    <submittedName>
        <fullName evidence="2">Bis(5'-adenosyl)-triphosphatase enpp4</fullName>
    </submittedName>
</protein>
<dbReference type="Proteomes" id="UP001151699">
    <property type="component" value="Chromosome X"/>
</dbReference>
<dbReference type="GO" id="GO:0016787">
    <property type="term" value="F:hydrolase activity"/>
    <property type="evidence" value="ECO:0007669"/>
    <property type="project" value="UniProtKB-ARBA"/>
</dbReference>
<dbReference type="SUPFAM" id="SSF53649">
    <property type="entry name" value="Alkaline phosphatase-like"/>
    <property type="match status" value="1"/>
</dbReference>
<sequence length="431" mass="48626">MNSTFVVLAGLLVIGLTYSPAKAKLSKHPVVLVVSFDGFRYDYLNKTDTPNLKELQRQGITVPHMVSQFPSNTFPNHQSIATGLTPDTHGVVDNTVRDPLLGKNLSGFNDDWEFWNYSPDVLPFYIRNELAGDERYSGCYMWAGSSTPYGANNEYRPKFFVAYNGSIPWPDRVDTVISWMTDPVHPTNMVFLYYNEPDSAGHSYGTDDNRTIEIIKQSDDRAGVLFQKLKEAEIYDLINIVIVSDHGMQTVTRDMLINTTAMIDRSLYERYGSTPVYHILPKNASDTDRIYDAFKAASYTNHFSVYRKEQLTHLKYSQNRRIMPILLLADPGYGFENINPNPNYGVHGYDPNFRNMSALFIAAGPLFKKGYVSQLPVNNIDLVPLFAKIMNVKNVPTEGTLERVELLLNASAGHFVTVLLIVVAQVLSHVL</sequence>
<evidence type="ECO:0000313" key="2">
    <source>
        <dbReference type="EMBL" id="KAJ6638295.1"/>
    </source>
</evidence>
<dbReference type="Gene3D" id="3.30.1360.180">
    <property type="match status" value="1"/>
</dbReference>
<feature type="signal peptide" evidence="1">
    <location>
        <begin position="1"/>
        <end position="23"/>
    </location>
</feature>
<name>A0A9Q0RXY5_9DIPT</name>
<dbReference type="AlphaFoldDB" id="A0A9Q0RXY5"/>
<reference evidence="2" key="1">
    <citation type="submission" date="2022-07" db="EMBL/GenBank/DDBJ databases">
        <authorList>
            <person name="Trinca V."/>
            <person name="Uliana J.V.C."/>
            <person name="Torres T.T."/>
            <person name="Ward R.J."/>
            <person name="Monesi N."/>
        </authorList>
    </citation>
    <scope>NUCLEOTIDE SEQUENCE</scope>
    <source>
        <strain evidence="2">HSMRA1968</strain>
        <tissue evidence="2">Whole embryos</tissue>
    </source>
</reference>
<comment type="caution">
    <text evidence="2">The sequence shown here is derived from an EMBL/GenBank/DDBJ whole genome shotgun (WGS) entry which is preliminary data.</text>
</comment>
<gene>
    <name evidence="2" type="primary">Enpp4</name>
    <name evidence="2" type="ORF">Bhyg_11029</name>
</gene>
<dbReference type="Gene3D" id="3.40.720.10">
    <property type="entry name" value="Alkaline Phosphatase, subunit A"/>
    <property type="match status" value="1"/>
</dbReference>
<dbReference type="CDD" id="cd16018">
    <property type="entry name" value="Enpp"/>
    <property type="match status" value="1"/>
</dbReference>
<dbReference type="Pfam" id="PF01663">
    <property type="entry name" value="Phosphodiest"/>
    <property type="match status" value="1"/>
</dbReference>
<dbReference type="EMBL" id="WJQU01000003">
    <property type="protein sequence ID" value="KAJ6638295.1"/>
    <property type="molecule type" value="Genomic_DNA"/>
</dbReference>
<dbReference type="InterPro" id="IPR002591">
    <property type="entry name" value="Phosphodiest/P_Trfase"/>
</dbReference>
<dbReference type="OrthoDB" id="415411at2759"/>
<dbReference type="InterPro" id="IPR017850">
    <property type="entry name" value="Alkaline_phosphatase_core_sf"/>
</dbReference>
<proteinExistence type="predicted"/>
<feature type="chain" id="PRO_5040229758" evidence="1">
    <location>
        <begin position="24"/>
        <end position="431"/>
    </location>
</feature>